<protein>
    <submittedName>
        <fullName evidence="1">Uncharacterized protein</fullName>
    </submittedName>
</protein>
<dbReference type="RefSeq" id="WP_145184640.1">
    <property type="nucleotide sequence ID" value="NZ_CP036266.1"/>
</dbReference>
<evidence type="ECO:0000313" key="2">
    <source>
        <dbReference type="Proteomes" id="UP000320421"/>
    </source>
</evidence>
<dbReference type="EMBL" id="CP036266">
    <property type="protein sequence ID" value="QDT21011.1"/>
    <property type="molecule type" value="Genomic_DNA"/>
</dbReference>
<evidence type="ECO:0000313" key="1">
    <source>
        <dbReference type="EMBL" id="QDT21011.1"/>
    </source>
</evidence>
<keyword evidence="2" id="KW-1185">Reference proteome</keyword>
<proteinExistence type="predicted"/>
<dbReference type="AlphaFoldDB" id="A0A517PNQ7"/>
<dbReference type="OrthoDB" id="288311at2"/>
<sequence length="140" mass="15699">MSIEAFIWNYRDGEPIGFDYATVCEILSTDQTESLDQYGCLRVWFQEPDDVVDIYLGGKEAAESGDVAGIMVARPIRHPAFLERLFQVLQLGDVMLFYSDETTPVFRSGADAGQYPADLLAQLGEPRYVNAPEELVQQEP</sequence>
<reference evidence="1 2" key="1">
    <citation type="submission" date="2019-02" db="EMBL/GenBank/DDBJ databases">
        <title>Deep-cultivation of Planctomycetes and their phenomic and genomic characterization uncovers novel biology.</title>
        <authorList>
            <person name="Wiegand S."/>
            <person name="Jogler M."/>
            <person name="Boedeker C."/>
            <person name="Pinto D."/>
            <person name="Vollmers J."/>
            <person name="Rivas-Marin E."/>
            <person name="Kohn T."/>
            <person name="Peeters S.H."/>
            <person name="Heuer A."/>
            <person name="Rast P."/>
            <person name="Oberbeckmann S."/>
            <person name="Bunk B."/>
            <person name="Jeske O."/>
            <person name="Meyerdierks A."/>
            <person name="Storesund J.E."/>
            <person name="Kallscheuer N."/>
            <person name="Luecker S."/>
            <person name="Lage O.M."/>
            <person name="Pohl T."/>
            <person name="Merkel B.J."/>
            <person name="Hornburger P."/>
            <person name="Mueller R.-W."/>
            <person name="Bruemmer F."/>
            <person name="Labrenz M."/>
            <person name="Spormann A.M."/>
            <person name="Op den Camp H."/>
            <person name="Overmann J."/>
            <person name="Amann R."/>
            <person name="Jetten M.S.M."/>
            <person name="Mascher T."/>
            <person name="Medema M.H."/>
            <person name="Devos D.P."/>
            <person name="Kaster A.-K."/>
            <person name="Ovreas L."/>
            <person name="Rohde M."/>
            <person name="Galperin M.Y."/>
            <person name="Jogler C."/>
        </authorList>
    </citation>
    <scope>NUCLEOTIDE SEQUENCE [LARGE SCALE GENOMIC DNA]</scope>
    <source>
        <strain evidence="1 2">HG66A1</strain>
    </source>
</reference>
<gene>
    <name evidence="1" type="ORF">HG66A1_28040</name>
</gene>
<accession>A0A517PNQ7</accession>
<name>A0A517PNQ7_9PLAN</name>
<organism evidence="1 2">
    <name type="scientific">Gimesia chilikensis</name>
    <dbReference type="NCBI Taxonomy" id="2605989"/>
    <lineage>
        <taxon>Bacteria</taxon>
        <taxon>Pseudomonadati</taxon>
        <taxon>Planctomycetota</taxon>
        <taxon>Planctomycetia</taxon>
        <taxon>Planctomycetales</taxon>
        <taxon>Planctomycetaceae</taxon>
        <taxon>Gimesia</taxon>
    </lineage>
</organism>
<dbReference type="Proteomes" id="UP000320421">
    <property type="component" value="Chromosome"/>
</dbReference>